<organism evidence="2">
    <name type="scientific">Absidia glauca</name>
    <name type="common">Pin mould</name>
    <dbReference type="NCBI Taxonomy" id="4829"/>
    <lineage>
        <taxon>Eukaryota</taxon>
        <taxon>Fungi</taxon>
        <taxon>Fungi incertae sedis</taxon>
        <taxon>Mucoromycota</taxon>
        <taxon>Mucoromycotina</taxon>
        <taxon>Mucoromycetes</taxon>
        <taxon>Mucorales</taxon>
        <taxon>Cunninghamellaceae</taxon>
        <taxon>Absidia</taxon>
    </lineage>
</organism>
<dbReference type="InParanoid" id="A0A168NI84"/>
<evidence type="ECO:0000256" key="1">
    <source>
        <dbReference type="SAM" id="SignalP"/>
    </source>
</evidence>
<feature type="signal peptide" evidence="1">
    <location>
        <begin position="1"/>
        <end position="21"/>
    </location>
</feature>
<keyword evidence="3" id="KW-1185">Reference proteome</keyword>
<keyword evidence="1" id="KW-0732">Signal</keyword>
<protein>
    <submittedName>
        <fullName evidence="2">Uncharacterized protein</fullName>
    </submittedName>
</protein>
<dbReference type="EMBL" id="LT553293">
    <property type="protein sequence ID" value="SAM00596.1"/>
    <property type="molecule type" value="Genomic_DNA"/>
</dbReference>
<evidence type="ECO:0000313" key="3">
    <source>
        <dbReference type="Proteomes" id="UP000078561"/>
    </source>
</evidence>
<evidence type="ECO:0000313" key="2">
    <source>
        <dbReference type="EMBL" id="SAM00596.1"/>
    </source>
</evidence>
<sequence length="360" mass="40961">MIPTWSTWTTAIQLTTMIATAKVNCPPPLLTIPLMLTSCLMKTWKHQSTSPFRRARWYDKLWFPLAAVTKLMNEIISKVALGHELLSSPYKSRKQLEMGYPIKAMRYDTCTNGCMLFTDDKETECQQCQQPRYNDDNLANRTINVLSVAEQLGLLLYNKGTRQDLQYRSNYDTTGSYDDILLDLTTKDDQLMRQIGSRYVVVPPTDERIKEDHFTDEYDIAIGLYIGGFTPSSQILLLPHHGALGHLQLPSKHPVNREKKTRRRNRIARYSFYYTCVFYRVRTERMLQVCVMPGPKSPKGAGFWSFLRLLMDELEVLATASMVVTCDDGTTVRSKVHLLVATGDMPAAATLSGHSGHMST</sequence>
<gene>
    <name evidence="2" type="primary">ABSGL_06304.1 scaffold 8040</name>
</gene>
<dbReference type="Proteomes" id="UP000078561">
    <property type="component" value="Unassembled WGS sequence"/>
</dbReference>
<dbReference type="OrthoDB" id="2290248at2759"/>
<proteinExistence type="predicted"/>
<accession>A0A168NI84</accession>
<name>A0A168NI84_ABSGL</name>
<feature type="chain" id="PRO_5007899358" evidence="1">
    <location>
        <begin position="22"/>
        <end position="360"/>
    </location>
</feature>
<dbReference type="AlphaFoldDB" id="A0A168NI84"/>
<reference evidence="2" key="1">
    <citation type="submission" date="2016-04" db="EMBL/GenBank/DDBJ databases">
        <authorList>
            <person name="Evans L.H."/>
            <person name="Alamgir A."/>
            <person name="Owens N."/>
            <person name="Weber N.D."/>
            <person name="Virtaneva K."/>
            <person name="Barbian K."/>
            <person name="Babar A."/>
            <person name="Rosenke K."/>
        </authorList>
    </citation>
    <scope>NUCLEOTIDE SEQUENCE [LARGE SCALE GENOMIC DNA]</scope>
    <source>
        <strain evidence="2">CBS 101.48</strain>
    </source>
</reference>